<dbReference type="CDD" id="cd00075">
    <property type="entry name" value="HATPase"/>
    <property type="match status" value="1"/>
</dbReference>
<dbReference type="InterPro" id="IPR038318">
    <property type="entry name" value="KdpD_sf"/>
</dbReference>
<keyword evidence="4" id="KW-0597">Phosphoprotein</keyword>
<dbReference type="PROSITE" id="PS50109">
    <property type="entry name" value="HIS_KIN"/>
    <property type="match status" value="1"/>
</dbReference>
<dbReference type="InterPro" id="IPR029016">
    <property type="entry name" value="GAF-like_dom_sf"/>
</dbReference>
<dbReference type="InterPro" id="IPR004358">
    <property type="entry name" value="Sig_transdc_His_kin-like_C"/>
</dbReference>
<sequence length="666" mass="74597">MNHHISGEKKQETEEHILVCLSASPSNEKIIDTAAKMAHGLQARFTALYVQNGVRQEKADQERLEEHIRFAEKMGAEIVMTHGENVPVQIAEYAQLSGVTTIVIGQSNARKNHVFSRQTLTEKLISLIPDIDIHIIPDTFRDGNYHKLHLALYTEKPSVKDILLTISIFAICTMISLVFQKHHFTDTNIVTIYILGVLLTSILTNGYLCSIAGSFLSVVLFCFFLTEPRMSFQTYAVGYPVTFLIMLISSVLTGTLAAKLKNHARLSAQLAFRAQILFDTDQMLQKTKSSNEILSVTCTQLVRLLNRSIVAYVSENEALSCGTVFHSQKQDEKEEKSKSEEQLLVPSEENVAKWVYENQQRAGATTHHFRNARCLYLAIRIGDHVYGVVGIPVQNHPLDSFEYSVLLSVISECALAMENSKNAMEKEKNAVLAKNEQLRADLLRAISHDLRTPLCSISGNADMLLNSGNGLDDATKQQIYTDIYEDAEWLTGVVENLLSVTRLNDGRLKFKFTDQILDEVITESLRHISRKHEEYQILTECDELLLVRMDVRLIIQVLVNLIDNAIKYTPPGSVICIRGKKKNGKAEVCVTDNGAGISEEMKPHIFEMFYTGKNTIADSKRSLGLGLALCKSIIEAHDGSLTLTDNQPHGCIFTFTLQLSEVILHE</sequence>
<dbReference type="EMBL" id="JACRSZ010000003">
    <property type="protein sequence ID" value="MBC8572237.1"/>
    <property type="molecule type" value="Genomic_DNA"/>
</dbReference>
<dbReference type="SUPFAM" id="SSF55874">
    <property type="entry name" value="ATPase domain of HSP90 chaperone/DNA topoisomerase II/histidine kinase"/>
    <property type="match status" value="1"/>
</dbReference>
<name>A0ABR7N760_9FIRM</name>
<feature type="transmembrane region" description="Helical" evidence="13">
    <location>
        <begin position="192"/>
        <end position="225"/>
    </location>
</feature>
<keyword evidence="8 15" id="KW-0418">Kinase</keyword>
<dbReference type="CDD" id="cd01987">
    <property type="entry name" value="USP_KdpD-like"/>
    <property type="match status" value="1"/>
</dbReference>
<comment type="catalytic activity">
    <reaction evidence="1">
        <text>ATP + protein L-histidine = ADP + protein N-phospho-L-histidine.</text>
        <dbReference type="EC" id="2.7.13.3"/>
    </reaction>
</comment>
<keyword evidence="12 13" id="KW-0472">Membrane</keyword>
<evidence type="ECO:0000256" key="13">
    <source>
        <dbReference type="SAM" id="Phobius"/>
    </source>
</evidence>
<dbReference type="Pfam" id="PF00512">
    <property type="entry name" value="HisKA"/>
    <property type="match status" value="1"/>
</dbReference>
<dbReference type="PANTHER" id="PTHR45569">
    <property type="entry name" value="SENSOR PROTEIN KDPD"/>
    <property type="match status" value="1"/>
</dbReference>
<comment type="subcellular location">
    <subcellularLocation>
        <location evidence="2">Membrane</location>
        <topology evidence="2">Multi-pass membrane protein</topology>
    </subcellularLocation>
</comment>
<evidence type="ECO:0000256" key="7">
    <source>
        <dbReference type="ARBA" id="ARBA00022741"/>
    </source>
</evidence>
<evidence type="ECO:0000256" key="12">
    <source>
        <dbReference type="ARBA" id="ARBA00023136"/>
    </source>
</evidence>
<feature type="domain" description="Histidine kinase" evidence="14">
    <location>
        <begin position="445"/>
        <end position="661"/>
    </location>
</feature>
<keyword evidence="5" id="KW-0808">Transferase</keyword>
<dbReference type="Pfam" id="PF13493">
    <property type="entry name" value="DUF4118"/>
    <property type="match status" value="1"/>
</dbReference>
<evidence type="ECO:0000256" key="1">
    <source>
        <dbReference type="ARBA" id="ARBA00000085"/>
    </source>
</evidence>
<keyword evidence="6 13" id="KW-0812">Transmembrane</keyword>
<feature type="transmembrane region" description="Helical" evidence="13">
    <location>
        <begin position="237"/>
        <end position="258"/>
    </location>
</feature>
<dbReference type="RefSeq" id="WP_249307224.1">
    <property type="nucleotide sequence ID" value="NZ_JACRSZ010000003.1"/>
</dbReference>
<dbReference type="InterPro" id="IPR003594">
    <property type="entry name" value="HATPase_dom"/>
</dbReference>
<evidence type="ECO:0000313" key="16">
    <source>
        <dbReference type="Proteomes" id="UP000657421"/>
    </source>
</evidence>
<dbReference type="Pfam" id="PF02518">
    <property type="entry name" value="HATPase_c"/>
    <property type="match status" value="1"/>
</dbReference>
<comment type="caution">
    <text evidence="15">The sequence shown here is derived from an EMBL/GenBank/DDBJ whole genome shotgun (WGS) entry which is preliminary data.</text>
</comment>
<evidence type="ECO:0000256" key="11">
    <source>
        <dbReference type="ARBA" id="ARBA00023012"/>
    </source>
</evidence>
<dbReference type="CDD" id="cd00082">
    <property type="entry name" value="HisKA"/>
    <property type="match status" value="1"/>
</dbReference>
<dbReference type="SUPFAM" id="SSF52402">
    <property type="entry name" value="Adenine nucleotide alpha hydrolases-like"/>
    <property type="match status" value="1"/>
</dbReference>
<dbReference type="PANTHER" id="PTHR45569:SF1">
    <property type="entry name" value="SENSOR PROTEIN KDPD"/>
    <property type="match status" value="1"/>
</dbReference>
<keyword evidence="16" id="KW-1185">Reference proteome</keyword>
<keyword evidence="7" id="KW-0547">Nucleotide-binding</keyword>
<dbReference type="InterPro" id="IPR036097">
    <property type="entry name" value="HisK_dim/P_sf"/>
</dbReference>
<evidence type="ECO:0000313" key="15">
    <source>
        <dbReference type="EMBL" id="MBC8572237.1"/>
    </source>
</evidence>
<keyword evidence="9" id="KW-0067">ATP-binding</keyword>
<proteinExistence type="predicted"/>
<dbReference type="InterPro" id="IPR036890">
    <property type="entry name" value="HATPase_C_sf"/>
</dbReference>
<dbReference type="InterPro" id="IPR005467">
    <property type="entry name" value="His_kinase_dom"/>
</dbReference>
<dbReference type="Gene3D" id="1.20.120.620">
    <property type="entry name" value="Backbone structure of the membrane domain of e. Coli histidine kinase receptor kdpd"/>
    <property type="match status" value="1"/>
</dbReference>
<evidence type="ECO:0000256" key="3">
    <source>
        <dbReference type="ARBA" id="ARBA00012438"/>
    </source>
</evidence>
<keyword evidence="10 13" id="KW-1133">Transmembrane helix</keyword>
<evidence type="ECO:0000259" key="14">
    <source>
        <dbReference type="PROSITE" id="PS50109"/>
    </source>
</evidence>
<dbReference type="Proteomes" id="UP000657421">
    <property type="component" value="Unassembled WGS sequence"/>
</dbReference>
<dbReference type="GO" id="GO:0016301">
    <property type="term" value="F:kinase activity"/>
    <property type="evidence" value="ECO:0007669"/>
    <property type="project" value="UniProtKB-KW"/>
</dbReference>
<dbReference type="InterPro" id="IPR052023">
    <property type="entry name" value="Histidine_kinase_KdpD"/>
</dbReference>
<dbReference type="Gene3D" id="3.40.50.620">
    <property type="entry name" value="HUPs"/>
    <property type="match status" value="1"/>
</dbReference>
<protein>
    <recommendedName>
        <fullName evidence="3">histidine kinase</fullName>
        <ecNumber evidence="3">2.7.13.3</ecNumber>
    </recommendedName>
</protein>
<evidence type="ECO:0000256" key="2">
    <source>
        <dbReference type="ARBA" id="ARBA00004141"/>
    </source>
</evidence>
<reference evidence="15 16" key="1">
    <citation type="submission" date="2020-08" db="EMBL/GenBank/DDBJ databases">
        <title>Genome public.</title>
        <authorList>
            <person name="Liu C."/>
            <person name="Sun Q."/>
        </authorList>
    </citation>
    <scope>NUCLEOTIDE SEQUENCE [LARGE SCALE GENOMIC DNA]</scope>
    <source>
        <strain evidence="15 16">NSJ-46</strain>
    </source>
</reference>
<evidence type="ECO:0000256" key="6">
    <source>
        <dbReference type="ARBA" id="ARBA00022692"/>
    </source>
</evidence>
<dbReference type="SMART" id="SM00387">
    <property type="entry name" value="HATPase_c"/>
    <property type="match status" value="1"/>
</dbReference>
<evidence type="ECO:0000256" key="5">
    <source>
        <dbReference type="ARBA" id="ARBA00022679"/>
    </source>
</evidence>
<dbReference type="Gene3D" id="3.30.565.10">
    <property type="entry name" value="Histidine kinase-like ATPase, C-terminal domain"/>
    <property type="match status" value="1"/>
</dbReference>
<accession>A0ABR7N760</accession>
<evidence type="ECO:0000256" key="4">
    <source>
        <dbReference type="ARBA" id="ARBA00022553"/>
    </source>
</evidence>
<feature type="transmembrane region" description="Helical" evidence="13">
    <location>
        <begin position="162"/>
        <end position="180"/>
    </location>
</feature>
<organism evidence="15 16">
    <name type="scientific">Jingyaoa shaoxingensis</name>
    <dbReference type="NCBI Taxonomy" id="2763671"/>
    <lineage>
        <taxon>Bacteria</taxon>
        <taxon>Bacillati</taxon>
        <taxon>Bacillota</taxon>
        <taxon>Clostridia</taxon>
        <taxon>Lachnospirales</taxon>
        <taxon>Lachnospiraceae</taxon>
        <taxon>Jingyaoa</taxon>
    </lineage>
</organism>
<dbReference type="EC" id="2.7.13.3" evidence="3"/>
<dbReference type="InterPro" id="IPR003661">
    <property type="entry name" value="HisK_dim/P_dom"/>
</dbReference>
<gene>
    <name evidence="15" type="ORF">H8716_03935</name>
</gene>
<dbReference type="Gene3D" id="1.10.287.130">
    <property type="match status" value="1"/>
</dbReference>
<dbReference type="InterPro" id="IPR025201">
    <property type="entry name" value="KdpD_TM"/>
</dbReference>
<keyword evidence="11" id="KW-0902">Two-component regulatory system</keyword>
<dbReference type="SMART" id="SM00388">
    <property type="entry name" value="HisKA"/>
    <property type="match status" value="1"/>
</dbReference>
<dbReference type="PRINTS" id="PR00344">
    <property type="entry name" value="BCTRLSENSOR"/>
</dbReference>
<dbReference type="InterPro" id="IPR014729">
    <property type="entry name" value="Rossmann-like_a/b/a_fold"/>
</dbReference>
<evidence type="ECO:0000256" key="8">
    <source>
        <dbReference type="ARBA" id="ARBA00022777"/>
    </source>
</evidence>
<evidence type="ECO:0000256" key="9">
    <source>
        <dbReference type="ARBA" id="ARBA00022840"/>
    </source>
</evidence>
<dbReference type="Gene3D" id="3.30.450.40">
    <property type="match status" value="1"/>
</dbReference>
<evidence type="ECO:0000256" key="10">
    <source>
        <dbReference type="ARBA" id="ARBA00022989"/>
    </source>
</evidence>
<dbReference type="SUPFAM" id="SSF47384">
    <property type="entry name" value="Homodimeric domain of signal transducing histidine kinase"/>
    <property type="match status" value="1"/>
</dbReference>